<dbReference type="PANTHER" id="PTHR47643">
    <property type="entry name" value="TPR DOMAIN PROTEIN (AFU_ORTHOLOGUE AFUA_5G12710)"/>
    <property type="match status" value="1"/>
</dbReference>
<dbReference type="OMA" id="YVGCTFI"/>
<dbReference type="InterPro" id="IPR001214">
    <property type="entry name" value="SET_dom"/>
</dbReference>
<dbReference type="InterPro" id="IPR053209">
    <property type="entry name" value="Gramillin-biosynth_MTr"/>
</dbReference>
<dbReference type="EMBL" id="JMSN01000053">
    <property type="protein sequence ID" value="KDN44243.1"/>
    <property type="molecule type" value="Genomic_DNA"/>
</dbReference>
<feature type="domain" description="SET" evidence="1">
    <location>
        <begin position="411"/>
        <end position="630"/>
    </location>
</feature>
<keyword evidence="3" id="KW-1185">Reference proteome</keyword>
<dbReference type="PANTHER" id="PTHR47643:SF2">
    <property type="entry name" value="TPR DOMAIN PROTEIN (AFU_ORTHOLOGUE AFUA_5G12710)"/>
    <property type="match status" value="1"/>
</dbReference>
<dbReference type="OrthoDB" id="5945798at2759"/>
<dbReference type="GeneID" id="25261540"/>
<protein>
    <recommendedName>
        <fullName evidence="1">SET domain-containing protein</fullName>
    </recommendedName>
</protein>
<dbReference type="InterPro" id="IPR046341">
    <property type="entry name" value="SET_dom_sf"/>
</dbReference>
<sequence>MEDLLRSLRGLGLQAPNSEQLLELLDQEPESQRRLAQLLALQSKDDNDDSLLTKDILDAGVQALFENFARALQKEKELFKSELNALAVPKPIKTVPRKALLARQAAEIKRMQEAWAASEGYHPRLIFDGGDTYHSTTPLSQLKALSVRNLKAPARHVGSFLLCRVVSCLNLYVGCTFIVEDSAGDAVPVSVSHFTSNLKLSIAELSSLLPIGTALAIREPYLSLNHASRAGPASSKSVIGIRVDTPTDIKVLHDDDALLSDVTWKESLTLPAASPSLKHLKWLQRFSGKSYHSSDADSAAAKDAAHVFRAQGRTGAAYRVVSAQQAVNSSADAELEELQCQLLFDAGAYPEAFEAMSSTTSPSSAMATLKHKSQGLMTEAGQGCSSARVASFYFTSQLSDKARLTTADFVGPVTVRDIPGAGRGLVLTREVEPGELLLCCRAIGGSFAADEGCSGIPVIRLNLEDGLISTTTQILAATNIIHCLIDRPNLALPFLGLTAGPKLPVSKWAKQPYPLRWSNVPPSALDEKDELDIDAAYVDGVLRFNAFGPGQISRKSDPKAKISGGASSNAAASIPEMTGELGRATMPHPLPAILNHSCLPNVSSVFFGDVVTTRALHRLPTGTEIMHQYVKGEQPYAVRSAQLSKHEFKCGCTLCVLDRGDGDENVKKRQAIMGGTLPALLERSRLVMKGQGGPEKEVDVDALHDAMRSLQALVQDLQHTYSSTRGYLRPELMHVHVEIAKICNCAGSLEQSIQVSERNAMLDEFCPGFELADIFWQSYLDALAVVGVQPRQGPSASSHTSSLTCDKMPDLHFDDALACMLSIAKLYLRMEDTESAVAWTRTAFWAHECMINGGVEVFMDRWGQDETYADVLHVWQTA</sequence>
<name>A0A066VVD3_TILAU</name>
<dbReference type="InParanoid" id="A0A066VVD3"/>
<comment type="caution">
    <text evidence="2">The sequence shown here is derived from an EMBL/GenBank/DDBJ whole genome shotgun (WGS) entry which is preliminary data.</text>
</comment>
<organism evidence="2 3">
    <name type="scientific">Tilletiaria anomala (strain ATCC 24038 / CBS 436.72 / UBC 951)</name>
    <dbReference type="NCBI Taxonomy" id="1037660"/>
    <lineage>
        <taxon>Eukaryota</taxon>
        <taxon>Fungi</taxon>
        <taxon>Dikarya</taxon>
        <taxon>Basidiomycota</taxon>
        <taxon>Ustilaginomycotina</taxon>
        <taxon>Exobasidiomycetes</taxon>
        <taxon>Georgefischeriales</taxon>
        <taxon>Tilletiariaceae</taxon>
        <taxon>Tilletiaria</taxon>
    </lineage>
</organism>
<dbReference type="RefSeq" id="XP_013242694.1">
    <property type="nucleotide sequence ID" value="XM_013387240.1"/>
</dbReference>
<dbReference type="Pfam" id="PF00856">
    <property type="entry name" value="SET"/>
    <property type="match status" value="1"/>
</dbReference>
<dbReference type="SUPFAM" id="SSF82199">
    <property type="entry name" value="SET domain"/>
    <property type="match status" value="1"/>
</dbReference>
<dbReference type="PROSITE" id="PS50280">
    <property type="entry name" value="SET"/>
    <property type="match status" value="1"/>
</dbReference>
<dbReference type="Gene3D" id="2.170.270.10">
    <property type="entry name" value="SET domain"/>
    <property type="match status" value="1"/>
</dbReference>
<dbReference type="Proteomes" id="UP000027361">
    <property type="component" value="Unassembled WGS sequence"/>
</dbReference>
<dbReference type="AlphaFoldDB" id="A0A066VVD3"/>
<dbReference type="HOGENOM" id="CLU_009043_0_0_1"/>
<accession>A0A066VVD3</accession>
<evidence type="ECO:0000313" key="3">
    <source>
        <dbReference type="Proteomes" id="UP000027361"/>
    </source>
</evidence>
<evidence type="ECO:0000313" key="2">
    <source>
        <dbReference type="EMBL" id="KDN44243.1"/>
    </source>
</evidence>
<dbReference type="STRING" id="1037660.A0A066VVD3"/>
<gene>
    <name evidence="2" type="ORF">K437DRAFT_139704</name>
</gene>
<proteinExistence type="predicted"/>
<reference evidence="2 3" key="1">
    <citation type="submission" date="2014-05" db="EMBL/GenBank/DDBJ databases">
        <title>Draft genome sequence of a rare smut relative, Tilletiaria anomala UBC 951.</title>
        <authorList>
            <consortium name="DOE Joint Genome Institute"/>
            <person name="Toome M."/>
            <person name="Kuo A."/>
            <person name="Henrissat B."/>
            <person name="Lipzen A."/>
            <person name="Tritt A."/>
            <person name="Yoshinaga Y."/>
            <person name="Zane M."/>
            <person name="Barry K."/>
            <person name="Grigoriev I.V."/>
            <person name="Spatafora J.W."/>
            <person name="Aimea M.C."/>
        </authorList>
    </citation>
    <scope>NUCLEOTIDE SEQUENCE [LARGE SCALE GENOMIC DNA]</scope>
    <source>
        <strain evidence="2 3">UBC 951</strain>
    </source>
</reference>
<evidence type="ECO:0000259" key="1">
    <source>
        <dbReference type="PROSITE" id="PS50280"/>
    </source>
</evidence>